<dbReference type="InterPro" id="IPR031967">
    <property type="entry name" value="PhoR_single_Cache-like_dom"/>
</dbReference>
<dbReference type="Pfam" id="PF00512">
    <property type="entry name" value="HisKA"/>
    <property type="match status" value="1"/>
</dbReference>
<reference evidence="12" key="1">
    <citation type="submission" date="2015-05" db="EMBL/GenBank/DDBJ databases">
        <authorList>
            <consortium name="Pathogen Informatics"/>
        </authorList>
    </citation>
    <scope>NUCLEOTIDE SEQUENCE [LARGE SCALE GENOMIC DNA]</scope>
    <source>
        <strain evidence="12">L1-83</strain>
    </source>
</reference>
<evidence type="ECO:0000313" key="12">
    <source>
        <dbReference type="Proteomes" id="UP000049828"/>
    </source>
</evidence>
<dbReference type="InterPro" id="IPR005467">
    <property type="entry name" value="His_kinase_dom"/>
</dbReference>
<keyword evidence="5" id="KW-0808">Transferase</keyword>
<dbReference type="FunFam" id="1.10.287.130:FF:000001">
    <property type="entry name" value="Two-component sensor histidine kinase"/>
    <property type="match status" value="1"/>
</dbReference>
<keyword evidence="6 11" id="KW-0418">Kinase</keyword>
<evidence type="ECO:0000256" key="3">
    <source>
        <dbReference type="ARBA" id="ARBA00012438"/>
    </source>
</evidence>
<proteinExistence type="predicted"/>
<dbReference type="SUPFAM" id="SSF55874">
    <property type="entry name" value="ATPase domain of HSP90 chaperone/DNA topoisomerase II/histidine kinase"/>
    <property type="match status" value="1"/>
</dbReference>
<dbReference type="EMBL" id="CVRS01000083">
    <property type="protein sequence ID" value="CRL40576.1"/>
    <property type="molecule type" value="Genomic_DNA"/>
</dbReference>
<dbReference type="RefSeq" id="WP_055039976.1">
    <property type="nucleotide sequence ID" value="NZ_CVRS01000083.1"/>
</dbReference>
<feature type="domain" description="Histidine kinase" evidence="10">
    <location>
        <begin position="226"/>
        <end position="439"/>
    </location>
</feature>
<evidence type="ECO:0000256" key="6">
    <source>
        <dbReference type="ARBA" id="ARBA00022777"/>
    </source>
</evidence>
<evidence type="ECO:0000256" key="5">
    <source>
        <dbReference type="ARBA" id="ARBA00022679"/>
    </source>
</evidence>
<protein>
    <recommendedName>
        <fullName evidence="3">histidine kinase</fullName>
        <ecNumber evidence="3">2.7.13.3</ecNumber>
    </recommendedName>
</protein>
<dbReference type="InterPro" id="IPR003661">
    <property type="entry name" value="HisK_dim/P_dom"/>
</dbReference>
<dbReference type="Proteomes" id="UP000049828">
    <property type="component" value="Unassembled WGS sequence"/>
</dbReference>
<keyword evidence="4" id="KW-0597">Phosphoprotein</keyword>
<evidence type="ECO:0000256" key="4">
    <source>
        <dbReference type="ARBA" id="ARBA00022553"/>
    </source>
</evidence>
<dbReference type="EC" id="2.7.13.3" evidence="3"/>
<dbReference type="GO" id="GO:0004721">
    <property type="term" value="F:phosphoprotein phosphatase activity"/>
    <property type="evidence" value="ECO:0007669"/>
    <property type="project" value="TreeGrafter"/>
</dbReference>
<dbReference type="OrthoDB" id="9813151at2"/>
<evidence type="ECO:0000256" key="1">
    <source>
        <dbReference type="ARBA" id="ARBA00000085"/>
    </source>
</evidence>
<dbReference type="InterPro" id="IPR003594">
    <property type="entry name" value="HATPase_dom"/>
</dbReference>
<dbReference type="InterPro" id="IPR036890">
    <property type="entry name" value="HATPase_C_sf"/>
</dbReference>
<dbReference type="Pfam" id="PF16736">
    <property type="entry name" value="sCache_like"/>
    <property type="match status" value="1"/>
</dbReference>
<evidence type="ECO:0000256" key="7">
    <source>
        <dbReference type="ARBA" id="ARBA00023012"/>
    </source>
</evidence>
<keyword evidence="8 9" id="KW-0472">Membrane</keyword>
<dbReference type="CDD" id="cd00082">
    <property type="entry name" value="HisKA"/>
    <property type="match status" value="1"/>
</dbReference>
<accession>A0A0M6WSQ0</accession>
<evidence type="ECO:0000256" key="9">
    <source>
        <dbReference type="SAM" id="Phobius"/>
    </source>
</evidence>
<name>A0A0M6WSQ0_9FIRM</name>
<dbReference type="Pfam" id="PF02518">
    <property type="entry name" value="HATPase_c"/>
    <property type="match status" value="1"/>
</dbReference>
<dbReference type="PROSITE" id="PS50109">
    <property type="entry name" value="HIS_KIN"/>
    <property type="match status" value="1"/>
</dbReference>
<dbReference type="SMART" id="SM00388">
    <property type="entry name" value="HisKA"/>
    <property type="match status" value="1"/>
</dbReference>
<dbReference type="GO" id="GO:0016036">
    <property type="term" value="P:cellular response to phosphate starvation"/>
    <property type="evidence" value="ECO:0007669"/>
    <property type="project" value="TreeGrafter"/>
</dbReference>
<dbReference type="GO" id="GO:0005886">
    <property type="term" value="C:plasma membrane"/>
    <property type="evidence" value="ECO:0007669"/>
    <property type="project" value="TreeGrafter"/>
</dbReference>
<keyword evidence="12" id="KW-1185">Reference proteome</keyword>
<dbReference type="PRINTS" id="PR00344">
    <property type="entry name" value="BCTRLSENSOR"/>
</dbReference>
<comment type="subcellular location">
    <subcellularLocation>
        <location evidence="2">Membrane</location>
    </subcellularLocation>
</comment>
<gene>
    <name evidence="11" type="ORF">RIL183_26741</name>
</gene>
<keyword evidence="9" id="KW-1133">Transmembrane helix</keyword>
<feature type="transmembrane region" description="Helical" evidence="9">
    <location>
        <begin position="9"/>
        <end position="29"/>
    </location>
</feature>
<organism evidence="11 12">
    <name type="scientific">Roseburia inulinivorans</name>
    <dbReference type="NCBI Taxonomy" id="360807"/>
    <lineage>
        <taxon>Bacteria</taxon>
        <taxon>Bacillati</taxon>
        <taxon>Bacillota</taxon>
        <taxon>Clostridia</taxon>
        <taxon>Lachnospirales</taxon>
        <taxon>Lachnospiraceae</taxon>
        <taxon>Roseburia</taxon>
    </lineage>
</organism>
<evidence type="ECO:0000313" key="11">
    <source>
        <dbReference type="EMBL" id="CRL40576.1"/>
    </source>
</evidence>
<dbReference type="InterPro" id="IPR050351">
    <property type="entry name" value="BphY/WalK/GraS-like"/>
</dbReference>
<dbReference type="GO" id="GO:0000155">
    <property type="term" value="F:phosphorelay sensor kinase activity"/>
    <property type="evidence" value="ECO:0007669"/>
    <property type="project" value="InterPro"/>
</dbReference>
<feature type="transmembrane region" description="Helical" evidence="9">
    <location>
        <begin position="143"/>
        <end position="169"/>
    </location>
</feature>
<sequence>MKKKINSKFMLISAIAIIVMAICAMVLFYDILKKQIFDDLKANAHVISMMNPEDLPDEINYNLNKDGLRITLINEDGTVIYDSMEDESKMENHRERPEIASALAAGEGRAMRKSTTSAKHTFYYAMRTDDGKVLRIGKDSNSIYSLIIKMVYLTLSVGFCVFVLCTVLAHRLTKRLVAPIEKMADNIVLLEENDVYDEMKPFVATIKQQHVDILKHSQMRQEFTANVSHELKTPLTAISGYAELIASGMTSGEDTIHFASEIHKSAERLQYLINDIIKLSELDSDETKIEFETLDLHEMALNCQAMMEIQAEKNEVTVEVQGEATSVRGNRNLIDELIYNLCSNAVRYNKKGGKVMIITRTEDGHPILIVKDTGIGIPKEAQERVFERFYRVDKSRSKSTGGTGLGLAIVKHIVAQHEAQISLESEEGAGTEIKVTFLK</sequence>
<dbReference type="InterPro" id="IPR004358">
    <property type="entry name" value="Sig_transdc_His_kin-like_C"/>
</dbReference>
<dbReference type="STRING" id="360807.ERS852392_00071"/>
<evidence type="ECO:0000256" key="2">
    <source>
        <dbReference type="ARBA" id="ARBA00004370"/>
    </source>
</evidence>
<dbReference type="FunFam" id="3.30.565.10:FF:000006">
    <property type="entry name" value="Sensor histidine kinase WalK"/>
    <property type="match status" value="1"/>
</dbReference>
<dbReference type="SMART" id="SM00387">
    <property type="entry name" value="HATPase_c"/>
    <property type="match status" value="1"/>
</dbReference>
<dbReference type="Gene3D" id="1.10.287.130">
    <property type="match status" value="1"/>
</dbReference>
<dbReference type="PANTHER" id="PTHR45453">
    <property type="entry name" value="PHOSPHATE REGULON SENSOR PROTEIN PHOR"/>
    <property type="match status" value="1"/>
</dbReference>
<comment type="catalytic activity">
    <reaction evidence="1">
        <text>ATP + protein L-histidine = ADP + protein N-phospho-L-histidine.</text>
        <dbReference type="EC" id="2.7.13.3"/>
    </reaction>
</comment>
<evidence type="ECO:0000259" key="10">
    <source>
        <dbReference type="PROSITE" id="PS50109"/>
    </source>
</evidence>
<dbReference type="SUPFAM" id="SSF47384">
    <property type="entry name" value="Homodimeric domain of signal transducing histidine kinase"/>
    <property type="match status" value="1"/>
</dbReference>
<dbReference type="PANTHER" id="PTHR45453:SF1">
    <property type="entry name" value="PHOSPHATE REGULON SENSOR PROTEIN PHOR"/>
    <property type="match status" value="1"/>
</dbReference>
<dbReference type="AlphaFoldDB" id="A0A0M6WSQ0"/>
<dbReference type="Gene3D" id="3.30.565.10">
    <property type="entry name" value="Histidine kinase-like ATPase, C-terminal domain"/>
    <property type="match status" value="1"/>
</dbReference>
<dbReference type="InterPro" id="IPR036097">
    <property type="entry name" value="HisK_dim/P_sf"/>
</dbReference>
<evidence type="ECO:0000256" key="8">
    <source>
        <dbReference type="ARBA" id="ARBA00023136"/>
    </source>
</evidence>
<keyword evidence="9" id="KW-0812">Transmembrane</keyword>
<dbReference type="CDD" id="cd00075">
    <property type="entry name" value="HATPase"/>
    <property type="match status" value="1"/>
</dbReference>
<keyword evidence="7" id="KW-0902">Two-component regulatory system</keyword>